<reference evidence="8 9" key="1">
    <citation type="submission" date="2019-08" db="EMBL/GenBank/DDBJ databases">
        <title>Complete genome sequence of Terriglobus albidus strain ORNL.</title>
        <authorList>
            <person name="Podar M."/>
        </authorList>
    </citation>
    <scope>NUCLEOTIDE SEQUENCE [LARGE SCALE GENOMIC DNA]</scope>
    <source>
        <strain evidence="8 9">ORNL</strain>
    </source>
</reference>
<feature type="domain" description="VTT" evidence="7">
    <location>
        <begin position="38"/>
        <end position="163"/>
    </location>
</feature>
<evidence type="ECO:0000313" key="8">
    <source>
        <dbReference type="EMBL" id="QEE30197.1"/>
    </source>
</evidence>
<protein>
    <submittedName>
        <fullName evidence="8">DedA family protein</fullName>
    </submittedName>
</protein>
<evidence type="ECO:0000256" key="1">
    <source>
        <dbReference type="ARBA" id="ARBA00004651"/>
    </source>
</evidence>
<dbReference type="EMBL" id="CP042806">
    <property type="protein sequence ID" value="QEE30197.1"/>
    <property type="molecule type" value="Genomic_DNA"/>
</dbReference>
<dbReference type="Pfam" id="PF09335">
    <property type="entry name" value="VTT_dom"/>
    <property type="match status" value="1"/>
</dbReference>
<dbReference type="AlphaFoldDB" id="A0A5B9EIH4"/>
<evidence type="ECO:0000256" key="2">
    <source>
        <dbReference type="ARBA" id="ARBA00022475"/>
    </source>
</evidence>
<name>A0A5B9EIH4_9BACT</name>
<dbReference type="PANTHER" id="PTHR42709">
    <property type="entry name" value="ALKALINE PHOSPHATASE LIKE PROTEIN"/>
    <property type="match status" value="1"/>
</dbReference>
<feature type="transmembrane region" description="Helical" evidence="6">
    <location>
        <begin position="57"/>
        <end position="79"/>
    </location>
</feature>
<evidence type="ECO:0000256" key="6">
    <source>
        <dbReference type="SAM" id="Phobius"/>
    </source>
</evidence>
<comment type="subcellular location">
    <subcellularLocation>
        <location evidence="1">Cell membrane</location>
        <topology evidence="1">Multi-pass membrane protein</topology>
    </subcellularLocation>
</comment>
<evidence type="ECO:0000256" key="4">
    <source>
        <dbReference type="ARBA" id="ARBA00022989"/>
    </source>
</evidence>
<keyword evidence="2" id="KW-1003">Cell membrane</keyword>
<feature type="transmembrane region" description="Helical" evidence="6">
    <location>
        <begin position="12"/>
        <end position="36"/>
    </location>
</feature>
<feature type="transmembrane region" description="Helical" evidence="6">
    <location>
        <begin position="144"/>
        <end position="164"/>
    </location>
</feature>
<dbReference type="KEGG" id="talb:FTW19_20785"/>
<evidence type="ECO:0000256" key="5">
    <source>
        <dbReference type="ARBA" id="ARBA00023136"/>
    </source>
</evidence>
<dbReference type="OrthoDB" id="9813426at2"/>
<dbReference type="GO" id="GO:0005886">
    <property type="term" value="C:plasma membrane"/>
    <property type="evidence" value="ECO:0007669"/>
    <property type="project" value="UniProtKB-SubCell"/>
</dbReference>
<keyword evidence="4 6" id="KW-1133">Transmembrane helix</keyword>
<feature type="transmembrane region" description="Helical" evidence="6">
    <location>
        <begin position="184"/>
        <end position="201"/>
    </location>
</feature>
<dbReference type="Proteomes" id="UP000321820">
    <property type="component" value="Chromosome"/>
</dbReference>
<evidence type="ECO:0000256" key="3">
    <source>
        <dbReference type="ARBA" id="ARBA00022692"/>
    </source>
</evidence>
<proteinExistence type="predicted"/>
<sequence length="213" mass="23778">MTEKIINFLLPYITGLIAALHYPGIVLLMGIESACIPLPSEIIMPFAGYVVYQGKMSLFWAATMGALGCNLGSVVAYWLGAYGGRPLVEKFGRYVLMSKHDLDRVDHYFQKYGDITVLIGRLLPVVRTFIALPAGIARMPQLRFHIYTFIGSWPWCFALAWVGMKAGESWNDPNSMLKKVLHKADAAILLLLVAGIVWFVWTHLKNSRSEANA</sequence>
<dbReference type="InterPro" id="IPR051311">
    <property type="entry name" value="DedA_domain"/>
</dbReference>
<dbReference type="InterPro" id="IPR032816">
    <property type="entry name" value="VTT_dom"/>
</dbReference>
<keyword evidence="3 6" id="KW-0812">Transmembrane</keyword>
<keyword evidence="5 6" id="KW-0472">Membrane</keyword>
<evidence type="ECO:0000313" key="9">
    <source>
        <dbReference type="Proteomes" id="UP000321820"/>
    </source>
</evidence>
<accession>A0A5B9EIH4</accession>
<gene>
    <name evidence="8" type="ORF">FTW19_20785</name>
</gene>
<dbReference type="RefSeq" id="WP_147649466.1">
    <property type="nucleotide sequence ID" value="NZ_CP042806.1"/>
</dbReference>
<dbReference type="PANTHER" id="PTHR42709:SF6">
    <property type="entry name" value="UNDECAPRENYL PHOSPHATE TRANSPORTER A"/>
    <property type="match status" value="1"/>
</dbReference>
<organism evidence="8 9">
    <name type="scientific">Terriglobus albidus</name>
    <dbReference type="NCBI Taxonomy" id="1592106"/>
    <lineage>
        <taxon>Bacteria</taxon>
        <taxon>Pseudomonadati</taxon>
        <taxon>Acidobacteriota</taxon>
        <taxon>Terriglobia</taxon>
        <taxon>Terriglobales</taxon>
        <taxon>Acidobacteriaceae</taxon>
        <taxon>Terriglobus</taxon>
    </lineage>
</organism>
<keyword evidence="9" id="KW-1185">Reference proteome</keyword>
<evidence type="ECO:0000259" key="7">
    <source>
        <dbReference type="Pfam" id="PF09335"/>
    </source>
</evidence>